<dbReference type="GO" id="GO:0016846">
    <property type="term" value="F:carbon-sulfur lyase activity"/>
    <property type="evidence" value="ECO:0007669"/>
    <property type="project" value="InterPro"/>
</dbReference>
<dbReference type="InterPro" id="IPR052355">
    <property type="entry name" value="CENP-V-like"/>
</dbReference>
<dbReference type="PROSITE" id="PS51891">
    <property type="entry name" value="CENP_V_GFA"/>
    <property type="match status" value="2"/>
</dbReference>
<proteinExistence type="inferred from homology"/>
<dbReference type="Gene3D" id="2.170.150.70">
    <property type="match status" value="2"/>
</dbReference>
<keyword evidence="6" id="KW-1185">Reference proteome</keyword>
<evidence type="ECO:0000256" key="2">
    <source>
        <dbReference type="ARBA" id="ARBA00022723"/>
    </source>
</evidence>
<accession>A0A427YH19</accession>
<dbReference type="AlphaFoldDB" id="A0A427YH19"/>
<reference evidence="5 6" key="1">
    <citation type="submission" date="2018-11" db="EMBL/GenBank/DDBJ databases">
        <title>Genome sequence of Saitozyma podzolica DSM 27192.</title>
        <authorList>
            <person name="Aliyu H."/>
            <person name="Gorte O."/>
            <person name="Ochsenreither K."/>
        </authorList>
    </citation>
    <scope>NUCLEOTIDE SEQUENCE [LARGE SCALE GENOMIC DNA]</scope>
    <source>
        <strain evidence="5 6">DSM 27192</strain>
    </source>
</reference>
<dbReference type="PANTHER" id="PTHR28620">
    <property type="entry name" value="CENTROMERE PROTEIN V"/>
    <property type="match status" value="1"/>
</dbReference>
<evidence type="ECO:0000259" key="4">
    <source>
        <dbReference type="PROSITE" id="PS51891"/>
    </source>
</evidence>
<dbReference type="SUPFAM" id="SSF51316">
    <property type="entry name" value="Mss4-like"/>
    <property type="match status" value="2"/>
</dbReference>
<feature type="domain" description="CENP-V/GFA" evidence="4">
    <location>
        <begin position="177"/>
        <end position="324"/>
    </location>
</feature>
<evidence type="ECO:0000256" key="1">
    <source>
        <dbReference type="ARBA" id="ARBA00005495"/>
    </source>
</evidence>
<dbReference type="STRING" id="1890683.A0A427YH19"/>
<gene>
    <name evidence="5" type="ORF">EHS25_001568</name>
</gene>
<dbReference type="InterPro" id="IPR006913">
    <property type="entry name" value="CENP-V/GFA"/>
</dbReference>
<organism evidence="5 6">
    <name type="scientific">Saitozyma podzolica</name>
    <dbReference type="NCBI Taxonomy" id="1890683"/>
    <lineage>
        <taxon>Eukaryota</taxon>
        <taxon>Fungi</taxon>
        <taxon>Dikarya</taxon>
        <taxon>Basidiomycota</taxon>
        <taxon>Agaricomycotina</taxon>
        <taxon>Tremellomycetes</taxon>
        <taxon>Tremellales</taxon>
        <taxon>Trimorphomycetaceae</taxon>
        <taxon>Saitozyma</taxon>
    </lineage>
</organism>
<dbReference type="Proteomes" id="UP000279259">
    <property type="component" value="Unassembled WGS sequence"/>
</dbReference>
<dbReference type="EMBL" id="RSCD01000011">
    <property type="protein sequence ID" value="RSH90234.1"/>
    <property type="molecule type" value="Genomic_DNA"/>
</dbReference>
<feature type="domain" description="CENP-V/GFA" evidence="4">
    <location>
        <begin position="20"/>
        <end position="142"/>
    </location>
</feature>
<name>A0A427YH19_9TREE</name>
<evidence type="ECO:0000256" key="3">
    <source>
        <dbReference type="ARBA" id="ARBA00022833"/>
    </source>
</evidence>
<dbReference type="OrthoDB" id="2993351at2759"/>
<dbReference type="PANTHER" id="PTHR28620:SF1">
    <property type="entry name" value="CENP-V_GFA DOMAIN-CONTAINING PROTEIN"/>
    <property type="match status" value="1"/>
</dbReference>
<protein>
    <recommendedName>
        <fullName evidence="4">CENP-V/GFA domain-containing protein</fullName>
    </recommendedName>
</protein>
<evidence type="ECO:0000313" key="6">
    <source>
        <dbReference type="Proteomes" id="UP000279259"/>
    </source>
</evidence>
<keyword evidence="2" id="KW-0479">Metal-binding</keyword>
<comment type="similarity">
    <text evidence="1">Belongs to the Gfa family.</text>
</comment>
<evidence type="ECO:0000313" key="5">
    <source>
        <dbReference type="EMBL" id="RSH90234.1"/>
    </source>
</evidence>
<keyword evidence="3" id="KW-0862">Zinc</keyword>
<dbReference type="InterPro" id="IPR011057">
    <property type="entry name" value="Mss4-like_sf"/>
</dbReference>
<comment type="caution">
    <text evidence="5">The sequence shown here is derived from an EMBL/GenBank/DDBJ whole genome shotgun (WGS) entry which is preliminary data.</text>
</comment>
<sequence>MADSSAQGTHTQATAPTKSYILSCHCQKNIVELTLPLPIPAPDHGTPFTDNGVCDCSHCLKRRVVWFFAPPGSVKVLKGGAADGSLKPYRFGTKSWDNMSCSECGTFLPGASADSKGPIPINLRAIRNPDFDLWQLPLKQYSGADRDPPYEPPQIPAGAEAYLAERAKHYQYETKVYVGGCHCKAVTFAVLHKPLEEVELVDCACSICTGNGVLWAYPGRHDVFFHPSASSSKPWQPDPSLVTRYTFGKGTNEHVVCNQCFCQIFEARELLDQEDGEGWEEDNGNPGTFGINIALYNDITEYLVESKTGLLKGLLKLTDARDMEPVYQVKV</sequence>
<dbReference type="GO" id="GO:0046872">
    <property type="term" value="F:metal ion binding"/>
    <property type="evidence" value="ECO:0007669"/>
    <property type="project" value="UniProtKB-KW"/>
</dbReference>